<proteinExistence type="predicted"/>
<keyword evidence="1" id="KW-0175">Coiled coil</keyword>
<name>A0A829FEG2_ENTFC</name>
<dbReference type="AlphaFoldDB" id="A0A829FEG2"/>
<evidence type="ECO:0000313" key="3">
    <source>
        <dbReference type="EMBL" id="EOM19159.1"/>
    </source>
</evidence>
<evidence type="ECO:0000313" key="4">
    <source>
        <dbReference type="Proteomes" id="UP000013897"/>
    </source>
</evidence>
<dbReference type="EMBL" id="AITY01000062">
    <property type="protein sequence ID" value="EOM19159.1"/>
    <property type="molecule type" value="Genomic_DNA"/>
</dbReference>
<feature type="coiled-coil region" evidence="1">
    <location>
        <begin position="34"/>
        <end position="88"/>
    </location>
</feature>
<accession>A0A829FEG2</accession>
<feature type="transmembrane region" description="Helical" evidence="2">
    <location>
        <begin position="6"/>
        <end position="24"/>
    </location>
</feature>
<protein>
    <submittedName>
        <fullName evidence="3">Uncharacterized protein</fullName>
    </submittedName>
</protein>
<comment type="caution">
    <text evidence="3">The sequence shown here is derived from an EMBL/GenBank/DDBJ whole genome shotgun (WGS) entry which is preliminary data.</text>
</comment>
<keyword evidence="2" id="KW-0472">Membrane</keyword>
<reference evidence="3 4" key="1">
    <citation type="submission" date="2013-02" db="EMBL/GenBank/DDBJ databases">
        <title>The Genome Sequence of Enterococcus faecium HM1072.</title>
        <authorList>
            <consortium name="The Broad Institute Genome Sequencing Platform"/>
            <consortium name="The Broad Institute Genome Sequencing Center for Infectious Disease"/>
            <person name="Earl A.M."/>
            <person name="Gilmore M.S."/>
            <person name="Lebreton F."/>
            <person name="Courvalin P."/>
            <person name="Walker B."/>
            <person name="Young S.K."/>
            <person name="Zeng Q."/>
            <person name="Gargeya S."/>
            <person name="Fitzgerald M."/>
            <person name="Haas B."/>
            <person name="Abouelleil A."/>
            <person name="Alvarado L."/>
            <person name="Arachchi H.M."/>
            <person name="Berlin A.M."/>
            <person name="Chapman S.B."/>
            <person name="Dewar J."/>
            <person name="Goldberg J."/>
            <person name="Griggs A."/>
            <person name="Gujja S."/>
            <person name="Hansen M."/>
            <person name="Howarth C."/>
            <person name="Imamovic A."/>
            <person name="Larimer J."/>
            <person name="McCowan C."/>
            <person name="Murphy C."/>
            <person name="Neiman D."/>
            <person name="Pearson M."/>
            <person name="Priest M."/>
            <person name="Roberts A."/>
            <person name="Saif S."/>
            <person name="Shea T."/>
            <person name="Sisk P."/>
            <person name="Sykes S."/>
            <person name="Wortman J."/>
            <person name="Nusbaum C."/>
            <person name="Birren B."/>
        </authorList>
    </citation>
    <scope>NUCLEOTIDE SEQUENCE [LARGE SCALE GENOMIC DNA]</scope>
    <source>
        <strain evidence="3 4">HM1072</strain>
    </source>
</reference>
<gene>
    <name evidence="3" type="ORF">SSM_02761</name>
</gene>
<dbReference type="RefSeq" id="WP_010731333.1">
    <property type="nucleotide sequence ID" value="NZ_KB949529.1"/>
</dbReference>
<evidence type="ECO:0000256" key="1">
    <source>
        <dbReference type="SAM" id="Coils"/>
    </source>
</evidence>
<dbReference type="Proteomes" id="UP000013897">
    <property type="component" value="Unassembled WGS sequence"/>
</dbReference>
<organism evidence="3 4">
    <name type="scientific">Enterococcus faecium EnGen0192</name>
    <dbReference type="NCBI Taxonomy" id="1157487"/>
    <lineage>
        <taxon>Bacteria</taxon>
        <taxon>Bacillati</taxon>
        <taxon>Bacillota</taxon>
        <taxon>Bacilli</taxon>
        <taxon>Lactobacillales</taxon>
        <taxon>Enterococcaceae</taxon>
        <taxon>Enterococcus</taxon>
    </lineage>
</organism>
<sequence>MDKVETWVNIGTAIISSIFLFLNYRLKIASKKSEVSAEKSKKETKEIVENAKKELIQINREKGWIQEYSSIETELKSMRSKLEDLGKDDEDINLYGIAPKKIISEVRKSLLDVRERSHLPGLKGFNFSLFEKELTEIKTAEQDKRINTAKDLQIMISEQISFIKKTTDSIK</sequence>
<keyword evidence="2" id="KW-0812">Transmembrane</keyword>
<evidence type="ECO:0000256" key="2">
    <source>
        <dbReference type="SAM" id="Phobius"/>
    </source>
</evidence>
<keyword evidence="2" id="KW-1133">Transmembrane helix</keyword>